<evidence type="ECO:0000256" key="2">
    <source>
        <dbReference type="ARBA" id="ARBA00010271"/>
    </source>
</evidence>
<evidence type="ECO:0000256" key="4">
    <source>
        <dbReference type="ARBA" id="ARBA00022968"/>
    </source>
</evidence>
<protein>
    <recommendedName>
        <fullName evidence="8">Exostosin GT47 domain-containing protein</fullName>
    </recommendedName>
</protein>
<keyword evidence="3" id="KW-0328">Glycosyltransferase</keyword>
<keyword evidence="10" id="KW-1185">Reference proteome</keyword>
<evidence type="ECO:0000256" key="5">
    <source>
        <dbReference type="ARBA" id="ARBA00023034"/>
    </source>
</evidence>
<organism evidence="9 10">
    <name type="scientific">Aristolochia fimbriata</name>
    <name type="common">White veined hardy Dutchman's pipe vine</name>
    <dbReference type="NCBI Taxonomy" id="158543"/>
    <lineage>
        <taxon>Eukaryota</taxon>
        <taxon>Viridiplantae</taxon>
        <taxon>Streptophyta</taxon>
        <taxon>Embryophyta</taxon>
        <taxon>Tracheophyta</taxon>
        <taxon>Spermatophyta</taxon>
        <taxon>Magnoliopsida</taxon>
        <taxon>Magnoliidae</taxon>
        <taxon>Piperales</taxon>
        <taxon>Aristolochiaceae</taxon>
        <taxon>Aristolochia</taxon>
    </lineage>
</organism>
<dbReference type="PANTHER" id="PTHR11062">
    <property type="entry name" value="EXOSTOSIN HEPARAN SULFATE GLYCOSYLTRANSFERASE -RELATED"/>
    <property type="match status" value="1"/>
</dbReference>
<keyword evidence="5" id="KW-0333">Golgi apparatus</keyword>
<evidence type="ECO:0000259" key="8">
    <source>
        <dbReference type="Pfam" id="PF03016"/>
    </source>
</evidence>
<evidence type="ECO:0000313" key="10">
    <source>
        <dbReference type="Proteomes" id="UP000825729"/>
    </source>
</evidence>
<evidence type="ECO:0000256" key="1">
    <source>
        <dbReference type="ARBA" id="ARBA00004323"/>
    </source>
</evidence>
<dbReference type="InterPro" id="IPR004263">
    <property type="entry name" value="Exostosin"/>
</dbReference>
<feature type="compositionally biased region" description="Basic residues" evidence="6">
    <location>
        <begin position="106"/>
        <end position="133"/>
    </location>
</feature>
<keyword evidence="4" id="KW-0735">Signal-anchor</keyword>
<dbReference type="Pfam" id="PF03016">
    <property type="entry name" value="Exostosin_GT47"/>
    <property type="match status" value="1"/>
</dbReference>
<comment type="caution">
    <text evidence="9">The sequence shown here is derived from an EMBL/GenBank/DDBJ whole genome shotgun (WGS) entry which is preliminary data.</text>
</comment>
<feature type="region of interest" description="Disordered" evidence="6">
    <location>
        <begin position="59"/>
        <end position="82"/>
    </location>
</feature>
<dbReference type="EMBL" id="JAINDJ010000003">
    <property type="protein sequence ID" value="KAG9454672.1"/>
    <property type="molecule type" value="Genomic_DNA"/>
</dbReference>
<dbReference type="InterPro" id="IPR040911">
    <property type="entry name" value="Exostosin_GT47"/>
</dbReference>
<evidence type="ECO:0000313" key="9">
    <source>
        <dbReference type="EMBL" id="KAG9454672.1"/>
    </source>
</evidence>
<comment type="subcellular location">
    <subcellularLocation>
        <location evidence="1">Golgi apparatus membrane</location>
        <topology evidence="1">Single-pass type II membrane protein</topology>
    </subcellularLocation>
</comment>
<dbReference type="GO" id="GO:0000139">
    <property type="term" value="C:Golgi membrane"/>
    <property type="evidence" value="ECO:0007669"/>
    <property type="project" value="UniProtKB-SubCell"/>
</dbReference>
<feature type="transmembrane region" description="Helical" evidence="7">
    <location>
        <begin position="12"/>
        <end position="29"/>
    </location>
</feature>
<feature type="compositionally biased region" description="Polar residues" evidence="6">
    <location>
        <begin position="63"/>
        <end position="73"/>
    </location>
</feature>
<feature type="domain" description="Exostosin GT47" evidence="8">
    <location>
        <begin position="167"/>
        <end position="498"/>
    </location>
</feature>
<sequence>MEKLNGKCRTQFCVVVVSVSLLWFFFYNSNSSTLARSIQSIVPYSSVIASTRVEPLPPDYSIRTRSAASNGDSGTKKAGSCATHSGKADLCFQESKKAESVTEHKNRAHAAGPKKPRKAKSRRRRRTPAKKRPVANAVHVPVPVPVPVAVEDPVVLEIKRPLTPEECRGRYIYIQRLPNRFNLDMLKHCQTLSMWTDMCRFTSNGGLGPALRDTDRVFSKNGWYATDQFALDVIFFSRMRQYECLTDNSTEASAIFVPFFAGLDVARYLWGYNVSVRDSAPLDLMKWLASRPEWRRSGGRDHFLVAGRIAWDFRRLTDKDSDWGNKLLLLPEAQNMTVLVLESSPWSSNDYSIPYPTYFHPTRDSEVLSWQSSVRTQMRPWLFSFAGAPRPNMTGSIRDELIRQTRASRRSWFLDCDTWKDECRTPSSVMKMFRRSVFCLQPPGDSYTRRSTFDSMLAGCIPVFFHPGSAYVQYRWHLPKNYTSYSVFIPEREVRKGKNGIERRLLEIPEERVKEMRETVIGLIPRLIYADPRSGLGKIKDAFDVTVRGVIENVNKAREGKRNETAGDLTEEERKWKNDFEEDDEWDSYFTAPDGAGKRHLTF</sequence>
<dbReference type="GO" id="GO:0016757">
    <property type="term" value="F:glycosyltransferase activity"/>
    <property type="evidence" value="ECO:0007669"/>
    <property type="project" value="UniProtKB-KW"/>
</dbReference>
<name>A0AAV7F0S8_ARIFI</name>
<comment type="similarity">
    <text evidence="2">Belongs to the glycosyltransferase 47 family.</text>
</comment>
<feature type="region of interest" description="Disordered" evidence="6">
    <location>
        <begin position="102"/>
        <end position="133"/>
    </location>
</feature>
<keyword evidence="3" id="KW-0808">Transferase</keyword>
<gene>
    <name evidence="9" type="ORF">H6P81_007576</name>
</gene>
<dbReference type="PANTHER" id="PTHR11062:SF282">
    <property type="entry name" value="XYLOGLUCAN GALACTOSYLTRANSFERASE GT11-RELATED"/>
    <property type="match status" value="1"/>
</dbReference>
<evidence type="ECO:0000256" key="3">
    <source>
        <dbReference type="ARBA" id="ARBA00022676"/>
    </source>
</evidence>
<keyword evidence="7" id="KW-1133">Transmembrane helix</keyword>
<evidence type="ECO:0000256" key="7">
    <source>
        <dbReference type="SAM" id="Phobius"/>
    </source>
</evidence>
<reference evidence="9 10" key="1">
    <citation type="submission" date="2021-07" db="EMBL/GenBank/DDBJ databases">
        <title>The Aristolochia fimbriata genome: insights into angiosperm evolution, floral development and chemical biosynthesis.</title>
        <authorList>
            <person name="Jiao Y."/>
        </authorList>
    </citation>
    <scope>NUCLEOTIDE SEQUENCE [LARGE SCALE GENOMIC DNA]</scope>
    <source>
        <strain evidence="9">IBCAS-2021</strain>
        <tissue evidence="9">Leaf</tissue>
    </source>
</reference>
<keyword evidence="7" id="KW-0812">Transmembrane</keyword>
<proteinExistence type="inferred from homology"/>
<accession>A0AAV7F0S8</accession>
<keyword evidence="7" id="KW-0472">Membrane</keyword>
<dbReference type="Proteomes" id="UP000825729">
    <property type="component" value="Unassembled WGS sequence"/>
</dbReference>
<evidence type="ECO:0000256" key="6">
    <source>
        <dbReference type="SAM" id="MobiDB-lite"/>
    </source>
</evidence>
<dbReference type="AlphaFoldDB" id="A0AAV7F0S8"/>